<dbReference type="EMBL" id="JAGDFL010000552">
    <property type="protein sequence ID" value="KAG7385392.1"/>
    <property type="molecule type" value="Genomic_DNA"/>
</dbReference>
<dbReference type="Pfam" id="PF19279">
    <property type="entry name" value="YegS_C"/>
    <property type="match status" value="1"/>
</dbReference>
<dbReference type="AlphaFoldDB" id="A0A8T1VV77"/>
<dbReference type="GO" id="GO:0005524">
    <property type="term" value="F:ATP binding"/>
    <property type="evidence" value="ECO:0007669"/>
    <property type="project" value="UniProtKB-KW"/>
</dbReference>
<dbReference type="GO" id="GO:0016020">
    <property type="term" value="C:membrane"/>
    <property type="evidence" value="ECO:0007669"/>
    <property type="project" value="TreeGrafter"/>
</dbReference>
<dbReference type="PANTHER" id="PTHR12358">
    <property type="entry name" value="SPHINGOSINE KINASE"/>
    <property type="match status" value="1"/>
</dbReference>
<dbReference type="GO" id="GO:0005737">
    <property type="term" value="C:cytoplasm"/>
    <property type="evidence" value="ECO:0007669"/>
    <property type="project" value="TreeGrafter"/>
</dbReference>
<dbReference type="SMART" id="SM00046">
    <property type="entry name" value="DAGKc"/>
    <property type="match status" value="1"/>
</dbReference>
<proteinExistence type="predicted"/>
<organism evidence="6 7">
    <name type="scientific">Phytophthora boehmeriae</name>
    <dbReference type="NCBI Taxonomy" id="109152"/>
    <lineage>
        <taxon>Eukaryota</taxon>
        <taxon>Sar</taxon>
        <taxon>Stramenopiles</taxon>
        <taxon>Oomycota</taxon>
        <taxon>Peronosporomycetes</taxon>
        <taxon>Peronosporales</taxon>
        <taxon>Peronosporaceae</taxon>
        <taxon>Phytophthora</taxon>
    </lineage>
</organism>
<evidence type="ECO:0000256" key="2">
    <source>
        <dbReference type="ARBA" id="ARBA00022741"/>
    </source>
</evidence>
<evidence type="ECO:0000313" key="7">
    <source>
        <dbReference type="Proteomes" id="UP000693981"/>
    </source>
</evidence>
<feature type="domain" description="DAGKc" evidence="5">
    <location>
        <begin position="183"/>
        <end position="325"/>
    </location>
</feature>
<comment type="caution">
    <text evidence="6">The sequence shown here is derived from an EMBL/GenBank/DDBJ whole genome shotgun (WGS) entry which is preliminary data.</text>
</comment>
<evidence type="ECO:0000313" key="6">
    <source>
        <dbReference type="EMBL" id="KAG7385392.1"/>
    </source>
</evidence>
<keyword evidence="4" id="KW-0067">ATP-binding</keyword>
<evidence type="ECO:0000256" key="1">
    <source>
        <dbReference type="ARBA" id="ARBA00022679"/>
    </source>
</evidence>
<dbReference type="InterPro" id="IPR001206">
    <property type="entry name" value="Diacylglycerol_kinase_cat_dom"/>
</dbReference>
<keyword evidence="2" id="KW-0547">Nucleotide-binding</keyword>
<dbReference type="InterPro" id="IPR050187">
    <property type="entry name" value="Lipid_Phosphate_FormReg"/>
</dbReference>
<keyword evidence="1" id="KW-0808">Transferase</keyword>
<evidence type="ECO:0000256" key="3">
    <source>
        <dbReference type="ARBA" id="ARBA00022777"/>
    </source>
</evidence>
<dbReference type="GO" id="GO:0046512">
    <property type="term" value="P:sphingosine biosynthetic process"/>
    <property type="evidence" value="ECO:0007669"/>
    <property type="project" value="TreeGrafter"/>
</dbReference>
<dbReference type="Pfam" id="PF00781">
    <property type="entry name" value="DAGK_cat"/>
    <property type="match status" value="1"/>
</dbReference>
<reference evidence="6" key="1">
    <citation type="submission" date="2021-02" db="EMBL/GenBank/DDBJ databases">
        <authorList>
            <person name="Palmer J.M."/>
        </authorList>
    </citation>
    <scope>NUCLEOTIDE SEQUENCE</scope>
    <source>
        <strain evidence="6">SCRP23</strain>
    </source>
</reference>
<keyword evidence="7" id="KW-1185">Reference proteome</keyword>
<dbReference type="PROSITE" id="PS50146">
    <property type="entry name" value="DAGK"/>
    <property type="match status" value="1"/>
</dbReference>
<protein>
    <submittedName>
        <fullName evidence="6">Sphingosine kinase 2</fullName>
    </submittedName>
</protein>
<name>A0A8T1VV77_9STRA</name>
<dbReference type="GO" id="GO:0001727">
    <property type="term" value="F:lipid kinase activity"/>
    <property type="evidence" value="ECO:0007669"/>
    <property type="project" value="TreeGrafter"/>
</dbReference>
<dbReference type="PANTHER" id="PTHR12358:SF31">
    <property type="entry name" value="ACYLGLYCEROL KINASE, MITOCHONDRIAL"/>
    <property type="match status" value="1"/>
</dbReference>
<sequence>METYLRKHWTEGSVAVSCRVSASQRRADERKRLQLTTNGIELRSVGSSGPVDPEVIPWSSVLGASESSVSVRRRFVTVYEGSEAEEDREFVVYVCGPKPAGSGRGGLVGGLASLATAVLPTSLTGANQQDDRVERVLQQWVFRCDDDNGAAVALKTVKAIRFLADPRVQAGKADKLLDAYGVIPPRQFMVVINPAGGTGNAQQTYEQQVAPVLEQANVEVETIITRSVGHATEIMKEVPLNKYACIVAVGGDGLLSEMLQGLMTRNDWQQATLQPLGVVPGGSGNGLSASLLSRAGERFEALNAAYSLAKGQTQELDLFTATNGDNKVMHGFLSLEWAFIADMDIKSERYRFFGDLRFFISSALQIFGFGRTDFPGQLRYLVSKDDEPRPEKYHDTHSCSDATASPVCACFENDAGDTWEVIDGPFYMFWGMNVSHAAADAHIAPPADIDDGYFHLMLVSGADFSRMGLAKLMMGIEDGSHLAVDRVQLVRTRAFTVRASGKDDLMCVDGELFPGPEVKVEVHRSLGRVLCLPQKK</sequence>
<accession>A0A8T1VV77</accession>
<keyword evidence="3 6" id="KW-0418">Kinase</keyword>
<gene>
    <name evidence="6" type="primary">SPHK2_1</name>
    <name evidence="6" type="ORF">PHYBOEH_009079</name>
</gene>
<dbReference type="OrthoDB" id="3853857at2759"/>
<dbReference type="InterPro" id="IPR045540">
    <property type="entry name" value="YegS/DAGK_C"/>
</dbReference>
<evidence type="ECO:0000256" key="4">
    <source>
        <dbReference type="ARBA" id="ARBA00022840"/>
    </source>
</evidence>
<evidence type="ECO:0000259" key="5">
    <source>
        <dbReference type="PROSITE" id="PS50146"/>
    </source>
</evidence>
<dbReference type="Proteomes" id="UP000693981">
    <property type="component" value="Unassembled WGS sequence"/>
</dbReference>